<dbReference type="InterPro" id="IPR001806">
    <property type="entry name" value="Small_GTPase"/>
</dbReference>
<keyword evidence="2" id="KW-1185">Reference proteome</keyword>
<dbReference type="Pfam" id="PF00071">
    <property type="entry name" value="Ras"/>
    <property type="match status" value="1"/>
</dbReference>
<gene>
    <name evidence="1" type="ORF">BGZ96_003855</name>
</gene>
<comment type="caution">
    <text evidence="1">The sequence shown here is derived from an EMBL/GenBank/DDBJ whole genome shotgun (WGS) entry which is preliminary data.</text>
</comment>
<dbReference type="InterPro" id="IPR027417">
    <property type="entry name" value="P-loop_NTPase"/>
</dbReference>
<reference evidence="1 2" key="1">
    <citation type="journal article" date="2020" name="Fungal Divers.">
        <title>Resolving the Mortierellaceae phylogeny through synthesis of multi-gene phylogenetics and phylogenomics.</title>
        <authorList>
            <person name="Vandepol N."/>
            <person name="Liber J."/>
            <person name="Desiro A."/>
            <person name="Na H."/>
            <person name="Kennedy M."/>
            <person name="Barry K."/>
            <person name="Grigoriev I.V."/>
            <person name="Miller A.N."/>
            <person name="O'Donnell K."/>
            <person name="Stajich J.E."/>
            <person name="Bonito G."/>
        </authorList>
    </citation>
    <scope>NUCLEOTIDE SEQUENCE [LARGE SCALE GENOMIC DNA]</scope>
    <source>
        <strain evidence="1 2">AD045</strain>
    </source>
</reference>
<dbReference type="Gene3D" id="3.40.50.300">
    <property type="entry name" value="P-loop containing nucleotide triphosphate hydrolases"/>
    <property type="match status" value="1"/>
</dbReference>
<evidence type="ECO:0000313" key="2">
    <source>
        <dbReference type="Proteomes" id="UP001194696"/>
    </source>
</evidence>
<proteinExistence type="predicted"/>
<name>A0ABQ7JJ42_9FUNG</name>
<protein>
    <submittedName>
        <fullName evidence="1">Uncharacterized protein</fullName>
    </submittedName>
</protein>
<sequence length="61" mass="6803">QCFQHTICPSTLFHYHPLGDSGAGKTVLLIQFVKKDFDSSILTTVGFDHAERAVLVRGKDR</sequence>
<dbReference type="SUPFAM" id="SSF52540">
    <property type="entry name" value="P-loop containing nucleoside triphosphate hydrolases"/>
    <property type="match status" value="1"/>
</dbReference>
<organism evidence="1 2">
    <name type="scientific">Linnemannia gamsii</name>
    <dbReference type="NCBI Taxonomy" id="64522"/>
    <lineage>
        <taxon>Eukaryota</taxon>
        <taxon>Fungi</taxon>
        <taxon>Fungi incertae sedis</taxon>
        <taxon>Mucoromycota</taxon>
        <taxon>Mortierellomycotina</taxon>
        <taxon>Mortierellomycetes</taxon>
        <taxon>Mortierellales</taxon>
        <taxon>Mortierellaceae</taxon>
        <taxon>Linnemannia</taxon>
    </lineage>
</organism>
<dbReference type="Proteomes" id="UP001194696">
    <property type="component" value="Unassembled WGS sequence"/>
</dbReference>
<dbReference type="PRINTS" id="PR00449">
    <property type="entry name" value="RASTRNSFRMNG"/>
</dbReference>
<dbReference type="EMBL" id="JAAAIM010001878">
    <property type="protein sequence ID" value="KAG0275265.1"/>
    <property type="molecule type" value="Genomic_DNA"/>
</dbReference>
<accession>A0ABQ7JJ42</accession>
<evidence type="ECO:0000313" key="1">
    <source>
        <dbReference type="EMBL" id="KAG0275265.1"/>
    </source>
</evidence>
<feature type="non-terminal residue" evidence="1">
    <location>
        <position position="1"/>
    </location>
</feature>